<dbReference type="PANTHER" id="PTHR24276:SF94">
    <property type="entry name" value="AT20289P-RELATED"/>
    <property type="match status" value="1"/>
</dbReference>
<gene>
    <name evidence="8" type="primary">LOC113401808</name>
</gene>
<evidence type="ECO:0000256" key="5">
    <source>
        <dbReference type="ARBA" id="ARBA00023157"/>
    </source>
</evidence>
<dbReference type="Gene3D" id="2.40.10.10">
    <property type="entry name" value="Trypsin-like serine proteases"/>
    <property type="match status" value="1"/>
</dbReference>
<dbReference type="InterPro" id="IPR001314">
    <property type="entry name" value="Peptidase_S1A"/>
</dbReference>
<organism evidence="7 8">
    <name type="scientific">Vanessa tameamea</name>
    <name type="common">Kamehameha butterfly</name>
    <dbReference type="NCBI Taxonomy" id="334116"/>
    <lineage>
        <taxon>Eukaryota</taxon>
        <taxon>Metazoa</taxon>
        <taxon>Ecdysozoa</taxon>
        <taxon>Arthropoda</taxon>
        <taxon>Hexapoda</taxon>
        <taxon>Insecta</taxon>
        <taxon>Pterygota</taxon>
        <taxon>Neoptera</taxon>
        <taxon>Endopterygota</taxon>
        <taxon>Lepidoptera</taxon>
        <taxon>Glossata</taxon>
        <taxon>Ditrysia</taxon>
        <taxon>Papilionoidea</taxon>
        <taxon>Nymphalidae</taxon>
        <taxon>Nymphalinae</taxon>
        <taxon>Vanessa</taxon>
    </lineage>
</organism>
<protein>
    <submittedName>
        <fullName evidence="8">Trypsin V-A-like</fullName>
    </submittedName>
</protein>
<name>A0A8B8IPA5_VANTA</name>
<evidence type="ECO:0000256" key="3">
    <source>
        <dbReference type="ARBA" id="ARBA00022801"/>
    </source>
</evidence>
<dbReference type="AlphaFoldDB" id="A0A8B8IPA5"/>
<dbReference type="RefSeq" id="XP_026497651.2">
    <property type="nucleotide sequence ID" value="XM_026641866.2"/>
</dbReference>
<evidence type="ECO:0000259" key="6">
    <source>
        <dbReference type="PROSITE" id="PS50240"/>
    </source>
</evidence>
<dbReference type="Proteomes" id="UP001652626">
    <property type="component" value="Chromosome 25"/>
</dbReference>
<keyword evidence="7" id="KW-1185">Reference proteome</keyword>
<dbReference type="PANTHER" id="PTHR24276">
    <property type="entry name" value="POLYSERASE-RELATED"/>
    <property type="match status" value="1"/>
</dbReference>
<keyword evidence="2" id="KW-0645">Protease</keyword>
<dbReference type="OMA" id="WKSEDCD"/>
<dbReference type="GeneID" id="113401808"/>
<dbReference type="Pfam" id="PF00089">
    <property type="entry name" value="Trypsin"/>
    <property type="match status" value="1"/>
</dbReference>
<keyword evidence="4" id="KW-0720">Serine protease</keyword>
<sequence length="248" mass="28092">MAAILKKSKFISAGALIDESWVLTGADSLFLIRESSRMIRVRLGSVNYRKGGFVTAIKFFVIHPHFDDSKPLFDVALIKLPNPVKLTPNINPIRLQKKPRNVAATHFIVTSWPIMMNRNQTTIHRDPIHLNKHRILTVSHLHPTDPEQCMEELDMLVPDHNNTRAIMCLDPFIGSDPCQREIGAPVVLNGILWGIISSWKSEDCDVEGGPSFVTLVSAVDVSTWIHSTMHAKKWNKKHVIIDYEDNYI</sequence>
<dbReference type="InterPro" id="IPR043504">
    <property type="entry name" value="Peptidase_S1_PA_chymotrypsin"/>
</dbReference>
<reference evidence="8" key="1">
    <citation type="submission" date="2025-08" db="UniProtKB">
        <authorList>
            <consortium name="RefSeq"/>
        </authorList>
    </citation>
    <scope>IDENTIFICATION</scope>
    <source>
        <tissue evidence="8">Whole body</tissue>
    </source>
</reference>
<evidence type="ECO:0000313" key="8">
    <source>
        <dbReference type="RefSeq" id="XP_026497651.2"/>
    </source>
</evidence>
<dbReference type="PROSITE" id="PS50240">
    <property type="entry name" value="TRYPSIN_DOM"/>
    <property type="match status" value="1"/>
</dbReference>
<evidence type="ECO:0000256" key="2">
    <source>
        <dbReference type="ARBA" id="ARBA00022670"/>
    </source>
</evidence>
<accession>A0A8B8IPA5</accession>
<feature type="domain" description="Peptidase S1" evidence="6">
    <location>
        <begin position="1"/>
        <end position="230"/>
    </location>
</feature>
<dbReference type="PRINTS" id="PR00722">
    <property type="entry name" value="CHYMOTRYPSIN"/>
</dbReference>
<dbReference type="OrthoDB" id="7726766at2759"/>
<dbReference type="SUPFAM" id="SSF50494">
    <property type="entry name" value="Trypsin-like serine proteases"/>
    <property type="match status" value="1"/>
</dbReference>
<comment type="similarity">
    <text evidence="1">Belongs to the peptidase S1 family.</text>
</comment>
<evidence type="ECO:0000313" key="7">
    <source>
        <dbReference type="Proteomes" id="UP001652626"/>
    </source>
</evidence>
<keyword evidence="5" id="KW-1015">Disulfide bond</keyword>
<dbReference type="InterPro" id="IPR009003">
    <property type="entry name" value="Peptidase_S1_PA"/>
</dbReference>
<evidence type="ECO:0000256" key="4">
    <source>
        <dbReference type="ARBA" id="ARBA00022825"/>
    </source>
</evidence>
<evidence type="ECO:0000256" key="1">
    <source>
        <dbReference type="ARBA" id="ARBA00007664"/>
    </source>
</evidence>
<dbReference type="GO" id="GO:0004252">
    <property type="term" value="F:serine-type endopeptidase activity"/>
    <property type="evidence" value="ECO:0007669"/>
    <property type="project" value="InterPro"/>
</dbReference>
<proteinExistence type="inferred from homology"/>
<dbReference type="InterPro" id="IPR050430">
    <property type="entry name" value="Peptidase_S1"/>
</dbReference>
<dbReference type="SMART" id="SM00020">
    <property type="entry name" value="Tryp_SPc"/>
    <property type="match status" value="1"/>
</dbReference>
<dbReference type="GO" id="GO:0006508">
    <property type="term" value="P:proteolysis"/>
    <property type="evidence" value="ECO:0007669"/>
    <property type="project" value="UniProtKB-KW"/>
</dbReference>
<dbReference type="InterPro" id="IPR001254">
    <property type="entry name" value="Trypsin_dom"/>
</dbReference>
<keyword evidence="3" id="KW-0378">Hydrolase</keyword>